<sequence length="79" mass="8801">MSTQRRTTTDPVLAHALQMLDTVEDVLVDIDGDQCDEDHEFEASAALDQLRAAIALIRHKATRTETIVRRDPPSKDTGQ</sequence>
<name>A0ABV9TMX5_9MICC</name>
<accession>A0ABV9TMX5</accession>
<dbReference type="Proteomes" id="UP001595797">
    <property type="component" value="Unassembled WGS sequence"/>
</dbReference>
<reference evidence="2" key="1">
    <citation type="journal article" date="2019" name="Int. J. Syst. Evol. Microbiol.">
        <title>The Global Catalogue of Microorganisms (GCM) 10K type strain sequencing project: providing services to taxonomists for standard genome sequencing and annotation.</title>
        <authorList>
            <consortium name="The Broad Institute Genomics Platform"/>
            <consortium name="The Broad Institute Genome Sequencing Center for Infectious Disease"/>
            <person name="Wu L."/>
            <person name="Ma J."/>
        </authorList>
    </citation>
    <scope>NUCLEOTIDE SEQUENCE [LARGE SCALE GENOMIC DNA]</scope>
    <source>
        <strain evidence="2">CGMCC 4.6946</strain>
    </source>
</reference>
<protein>
    <submittedName>
        <fullName evidence="1">Uncharacterized protein</fullName>
    </submittedName>
</protein>
<proteinExistence type="predicted"/>
<keyword evidence="2" id="KW-1185">Reference proteome</keyword>
<comment type="caution">
    <text evidence="1">The sequence shown here is derived from an EMBL/GenBank/DDBJ whole genome shotgun (WGS) entry which is preliminary data.</text>
</comment>
<gene>
    <name evidence="1" type="ORF">ACFPCS_18030</name>
</gene>
<organism evidence="1 2">
    <name type="scientific">Kocuria oceani</name>
    <dbReference type="NCBI Taxonomy" id="988827"/>
    <lineage>
        <taxon>Bacteria</taxon>
        <taxon>Bacillati</taxon>
        <taxon>Actinomycetota</taxon>
        <taxon>Actinomycetes</taxon>
        <taxon>Micrococcales</taxon>
        <taxon>Micrococcaceae</taxon>
        <taxon>Kocuria</taxon>
    </lineage>
</organism>
<dbReference type="EMBL" id="JBHSIW010000025">
    <property type="protein sequence ID" value="MFC4905465.1"/>
    <property type="molecule type" value="Genomic_DNA"/>
</dbReference>
<evidence type="ECO:0000313" key="1">
    <source>
        <dbReference type="EMBL" id="MFC4905465.1"/>
    </source>
</evidence>
<evidence type="ECO:0000313" key="2">
    <source>
        <dbReference type="Proteomes" id="UP001595797"/>
    </source>
</evidence>
<dbReference type="RefSeq" id="WP_277550209.1">
    <property type="nucleotide sequence ID" value="NZ_JARAMH010000002.1"/>
</dbReference>